<proteinExistence type="predicted"/>
<dbReference type="SMART" id="SM00177">
    <property type="entry name" value="ARF"/>
    <property type="match status" value="1"/>
</dbReference>
<keyword evidence="4" id="KW-0460">Magnesium</keyword>
<evidence type="ECO:0000256" key="3">
    <source>
        <dbReference type="PIRSR" id="PIRSR606689-1"/>
    </source>
</evidence>
<organism evidence="6 7">
    <name type="scientific">Aspergillus novoparasiticus</name>
    <dbReference type="NCBI Taxonomy" id="986946"/>
    <lineage>
        <taxon>Eukaryota</taxon>
        <taxon>Fungi</taxon>
        <taxon>Dikarya</taxon>
        <taxon>Ascomycota</taxon>
        <taxon>Pezizomycotina</taxon>
        <taxon>Eurotiomycetes</taxon>
        <taxon>Eurotiomycetidae</taxon>
        <taxon>Eurotiales</taxon>
        <taxon>Aspergillaceae</taxon>
        <taxon>Aspergillus</taxon>
        <taxon>Aspergillus subgen. Circumdati</taxon>
    </lineage>
</organism>
<dbReference type="AlphaFoldDB" id="A0A5N6EQB6"/>
<dbReference type="InterPro" id="IPR024156">
    <property type="entry name" value="Small_GTPase_ARF"/>
</dbReference>
<dbReference type="SUPFAM" id="SSF52540">
    <property type="entry name" value="P-loop containing nucleoside triphosphate hydrolases"/>
    <property type="match status" value="1"/>
</dbReference>
<evidence type="ECO:0000313" key="7">
    <source>
        <dbReference type="Proteomes" id="UP000326799"/>
    </source>
</evidence>
<dbReference type="GO" id="GO:0005525">
    <property type="term" value="F:GTP binding"/>
    <property type="evidence" value="ECO:0007669"/>
    <property type="project" value="UniProtKB-KW"/>
</dbReference>
<evidence type="ECO:0000256" key="2">
    <source>
        <dbReference type="ARBA" id="ARBA00023134"/>
    </source>
</evidence>
<dbReference type="PROSITE" id="PS51417">
    <property type="entry name" value="ARF"/>
    <property type="match status" value="1"/>
</dbReference>
<evidence type="ECO:0008006" key="8">
    <source>
        <dbReference type="Google" id="ProtNLM"/>
    </source>
</evidence>
<dbReference type="EMBL" id="ML733438">
    <property type="protein sequence ID" value="KAB8219439.1"/>
    <property type="molecule type" value="Genomic_DNA"/>
</dbReference>
<gene>
    <name evidence="6" type="ORF">BDV33DRAFT_204352</name>
</gene>
<accession>A0A5N6EQB6</accession>
<feature type="binding site" evidence="4">
    <location>
        <position position="33"/>
    </location>
    <ligand>
        <name>Mg(2+)</name>
        <dbReference type="ChEBI" id="CHEBI:18420"/>
    </ligand>
</feature>
<dbReference type="InterPro" id="IPR027417">
    <property type="entry name" value="P-loop_NTPase"/>
</dbReference>
<dbReference type="PANTHER" id="PTHR11711">
    <property type="entry name" value="ADP RIBOSYLATION FACTOR-RELATED"/>
    <property type="match status" value="1"/>
</dbReference>
<feature type="binding site" evidence="3">
    <location>
        <begin position="129"/>
        <end position="132"/>
    </location>
    <ligand>
        <name>GTP</name>
        <dbReference type="ChEBI" id="CHEBI:37565"/>
    </ligand>
</feature>
<evidence type="ECO:0000256" key="4">
    <source>
        <dbReference type="PIRSR" id="PIRSR606689-2"/>
    </source>
</evidence>
<keyword evidence="1 3" id="KW-0547">Nucleotide-binding</keyword>
<dbReference type="GO" id="GO:0046872">
    <property type="term" value="F:metal ion binding"/>
    <property type="evidence" value="ECO:0007669"/>
    <property type="project" value="UniProtKB-KW"/>
</dbReference>
<evidence type="ECO:0000256" key="5">
    <source>
        <dbReference type="SAM" id="MobiDB-lite"/>
    </source>
</evidence>
<evidence type="ECO:0000313" key="6">
    <source>
        <dbReference type="EMBL" id="KAB8219439.1"/>
    </source>
</evidence>
<dbReference type="Pfam" id="PF00025">
    <property type="entry name" value="Arf"/>
    <property type="match status" value="1"/>
</dbReference>
<keyword evidence="2 3" id="KW-0342">GTP-binding</keyword>
<feature type="region of interest" description="Disordered" evidence="5">
    <location>
        <begin position="193"/>
        <end position="236"/>
    </location>
</feature>
<dbReference type="Gene3D" id="3.40.50.300">
    <property type="entry name" value="P-loop containing nucleotide triphosphate hydrolases"/>
    <property type="match status" value="1"/>
</dbReference>
<evidence type="ECO:0000256" key="1">
    <source>
        <dbReference type="ARBA" id="ARBA00022741"/>
    </source>
</evidence>
<sequence>MSFPEAIVEWVTWPFRTLEFRVILLGDYDCGKTTLLYQMKLGELVNTIPTIGFNVETVEYPRKYRWNIWDMSMSRRSVEQLIHSYFPGTDIVLFIHNCDPQQPEPIYDFHYFVDFVHKHGCKHMWILLNKQDTLPAESAPEIVDGLRKKYEKEMAKYDQLSWKILDHKLSARTGEGVQEILHQLHSSANLLLRTRPKPQPQPRAEPEQDPEPNPAPEIAKDTVSSPRLSGPINRKASQDSVNAQAFWNSFITGDIPVWDHQVHLKVTYILVLEYVQQRRSTFAMADTMLAHLRRLRNTQPEKFGNREHRTMTTFWILQIQIAIRDYRMKRKLGGNPLWTDFYNVLFHTPSLMDPRLWNSYYNTKHLFSPRAWVSWTPPDRQPLPVLTSALDMPASLSTLQGDPARLIRFAFVFIRQCKHISESCDEEAIRQALATLQSTTIRLRASNKGIPPYSETQARFWLHMVRACLQSLELAQTRDKEILPSQLSFDGLVVLFDLTPTSWKRYYSQRVWDSLTARVQFVPPDRRALPNVINVSTHGHEVEAVIKGIEKEALPPELESLEDVLLATCAESVEPPGKNEQRVDVDAYLSCCDDSLNYDKADF</sequence>
<keyword evidence="7" id="KW-1185">Reference proteome</keyword>
<dbReference type="InterPro" id="IPR006689">
    <property type="entry name" value="Small_GTPase_ARF/SAR"/>
</dbReference>
<dbReference type="Proteomes" id="UP000326799">
    <property type="component" value="Unassembled WGS sequence"/>
</dbReference>
<protein>
    <recommendedName>
        <fullName evidence="8">P-loop containing nucleoside triphosphate hydrolase protein</fullName>
    </recommendedName>
</protein>
<reference evidence="6 7" key="1">
    <citation type="submission" date="2019-04" db="EMBL/GenBank/DDBJ databases">
        <title>Fungal friends and foes A comparative genomics study of 23 Aspergillus species from section Flavi.</title>
        <authorList>
            <consortium name="DOE Joint Genome Institute"/>
            <person name="Kjaerbolling I."/>
            <person name="Vesth T.C."/>
            <person name="Frisvad J.C."/>
            <person name="Nybo J.L."/>
            <person name="Theobald S."/>
            <person name="Kildgaard S."/>
            <person name="Petersen T.I."/>
            <person name="Kuo A."/>
            <person name="Sato A."/>
            <person name="Lyhne E.K."/>
            <person name="Kogle M.E."/>
            <person name="Wiebenga A."/>
            <person name="Kun R.S."/>
            <person name="Lubbers R.J."/>
            <person name="Makela M.R."/>
            <person name="Barry K."/>
            <person name="Chovatia M."/>
            <person name="Clum A."/>
            <person name="Daum C."/>
            <person name="Haridas S."/>
            <person name="He G."/>
            <person name="LaButti K."/>
            <person name="Lipzen A."/>
            <person name="Mondo S."/>
            <person name="Pangilinan J."/>
            <person name="Riley R."/>
            <person name="Salamov A."/>
            <person name="Simmons B.A."/>
            <person name="Magnuson J.K."/>
            <person name="Henrissat B."/>
            <person name="Mortensen U.H."/>
            <person name="Larsen T.O."/>
            <person name="De vries R.P."/>
            <person name="Grigoriev I.V."/>
            <person name="Machida M."/>
            <person name="Baker S.E."/>
            <person name="Andersen M.R."/>
        </authorList>
    </citation>
    <scope>NUCLEOTIDE SEQUENCE [LARGE SCALE GENOMIC DNA]</scope>
    <source>
        <strain evidence="6 7">CBS 126849</strain>
    </source>
</reference>
<keyword evidence="4" id="KW-0479">Metal-binding</keyword>
<name>A0A5N6EQB6_9EURO</name>
<feature type="binding site" evidence="3">
    <location>
        <begin position="26"/>
        <end position="33"/>
    </location>
    <ligand>
        <name>GTP</name>
        <dbReference type="ChEBI" id="CHEBI:37565"/>
    </ligand>
</feature>
<dbReference type="GO" id="GO:0003924">
    <property type="term" value="F:GTPase activity"/>
    <property type="evidence" value="ECO:0007669"/>
    <property type="project" value="InterPro"/>
</dbReference>
<feature type="binding site" evidence="4">
    <location>
        <position position="50"/>
    </location>
    <ligand>
        <name>Mg(2+)</name>
        <dbReference type="ChEBI" id="CHEBI:18420"/>
    </ligand>
</feature>